<accession>A0AAD5GCS1</accession>
<reference evidence="5" key="1">
    <citation type="submission" date="2022-06" db="EMBL/GenBank/DDBJ databases">
        <title>Uncovering the hologenomic basis of an extraordinary plant invasion.</title>
        <authorList>
            <person name="Bieker V.C."/>
            <person name="Martin M.D."/>
            <person name="Gilbert T."/>
            <person name="Hodgins K."/>
            <person name="Battlay P."/>
            <person name="Petersen B."/>
            <person name="Wilson J."/>
        </authorList>
    </citation>
    <scope>NUCLEOTIDE SEQUENCE</scope>
    <source>
        <strain evidence="5">AA19_3_7</strain>
        <tissue evidence="5">Leaf</tissue>
    </source>
</reference>
<keyword evidence="2" id="KW-0678">Repressor</keyword>
<dbReference type="PANTHER" id="PTHR10625:SF25">
    <property type="entry name" value="HISTONE DEACETYLASE 18-RELATED"/>
    <property type="match status" value="1"/>
</dbReference>
<dbReference type="InterPro" id="IPR023696">
    <property type="entry name" value="Ureohydrolase_dom_sf"/>
</dbReference>
<organism evidence="5 6">
    <name type="scientific">Ambrosia artemisiifolia</name>
    <name type="common">Common ragweed</name>
    <dbReference type="NCBI Taxonomy" id="4212"/>
    <lineage>
        <taxon>Eukaryota</taxon>
        <taxon>Viridiplantae</taxon>
        <taxon>Streptophyta</taxon>
        <taxon>Embryophyta</taxon>
        <taxon>Tracheophyta</taxon>
        <taxon>Spermatophyta</taxon>
        <taxon>Magnoliopsida</taxon>
        <taxon>eudicotyledons</taxon>
        <taxon>Gunneridae</taxon>
        <taxon>Pentapetalae</taxon>
        <taxon>asterids</taxon>
        <taxon>campanulids</taxon>
        <taxon>Asterales</taxon>
        <taxon>Asteraceae</taxon>
        <taxon>Asteroideae</taxon>
        <taxon>Heliantheae alliance</taxon>
        <taxon>Heliantheae</taxon>
        <taxon>Ambrosia</taxon>
    </lineage>
</organism>
<comment type="caution">
    <text evidence="5">The sequence shown here is derived from an EMBL/GenBank/DDBJ whole genome shotgun (WGS) entry which is preliminary data.</text>
</comment>
<dbReference type="GO" id="GO:0004407">
    <property type="term" value="F:histone deacetylase activity"/>
    <property type="evidence" value="ECO:0007669"/>
    <property type="project" value="TreeGrafter"/>
</dbReference>
<gene>
    <name evidence="5" type="ORF">M8C21_008848</name>
</gene>
<dbReference type="EMBL" id="JAMZMK010008996">
    <property type="protein sequence ID" value="KAI7737545.1"/>
    <property type="molecule type" value="Genomic_DNA"/>
</dbReference>
<proteinExistence type="predicted"/>
<name>A0AAD5GCS1_AMBAR</name>
<evidence type="ECO:0000256" key="3">
    <source>
        <dbReference type="ARBA" id="ARBA00022853"/>
    </source>
</evidence>
<dbReference type="InterPro" id="IPR000286">
    <property type="entry name" value="HDACs"/>
</dbReference>
<feature type="non-terminal residue" evidence="5">
    <location>
        <position position="354"/>
    </location>
</feature>
<dbReference type="CDD" id="cd09992">
    <property type="entry name" value="HDAC_classII"/>
    <property type="match status" value="1"/>
</dbReference>
<feature type="domain" description="Histone deacetylase" evidence="4">
    <location>
        <begin position="4"/>
        <end position="156"/>
    </location>
</feature>
<dbReference type="GO" id="GO:0005737">
    <property type="term" value="C:cytoplasm"/>
    <property type="evidence" value="ECO:0007669"/>
    <property type="project" value="TreeGrafter"/>
</dbReference>
<keyword evidence="6" id="KW-1185">Reference proteome</keyword>
<dbReference type="InterPro" id="IPR037138">
    <property type="entry name" value="His_deacetylse_dom_sf"/>
</dbReference>
<dbReference type="Gene3D" id="3.40.800.20">
    <property type="entry name" value="Histone deacetylase domain"/>
    <property type="match status" value="1"/>
</dbReference>
<evidence type="ECO:0000259" key="4">
    <source>
        <dbReference type="Pfam" id="PF00850"/>
    </source>
</evidence>
<evidence type="ECO:0000313" key="5">
    <source>
        <dbReference type="EMBL" id="KAI7737545.1"/>
    </source>
</evidence>
<evidence type="ECO:0000256" key="2">
    <source>
        <dbReference type="ARBA" id="ARBA00022491"/>
    </source>
</evidence>
<dbReference type="Pfam" id="PF00850">
    <property type="entry name" value="Hist_deacetyl"/>
    <property type="match status" value="1"/>
</dbReference>
<dbReference type="PRINTS" id="PR01270">
    <property type="entry name" value="HDASUPER"/>
</dbReference>
<dbReference type="AlphaFoldDB" id="A0AAD5GCS1"/>
<evidence type="ECO:0000313" key="6">
    <source>
        <dbReference type="Proteomes" id="UP001206925"/>
    </source>
</evidence>
<dbReference type="PANTHER" id="PTHR10625">
    <property type="entry name" value="HISTONE DEACETYLASE HDAC1-RELATED"/>
    <property type="match status" value="1"/>
</dbReference>
<comment type="cofactor">
    <cofactor evidence="1">
        <name>Zn(2+)</name>
        <dbReference type="ChEBI" id="CHEBI:29105"/>
    </cofactor>
</comment>
<sequence length="354" mass="39677">CIVFDAKEVEDKYVAAVHTNKHINLIKTISSKKMASKKRNRVANKYDSIYFNKGSSESAYLAAGSVLEVAEKVAKGELNSAFAIVRPPGHHAEESEPMGFCLFNNVAIAANFLLNQKKLGINKILIVDWDVHHGNGTQKMFWKDSRVLVFSVHSDDGSHIMIALDDPLGGCRVTPHADEVQRRKDYHGIRRRYNLNLLANSVLACIEVLLEDKPIAEFVEVYPLESTWRVIKAVRKELSAFWPILVDKSPEELDRRVAPELQIKLLPHHRGVIDNVIMGITSDTLPLSVSIDRLKSETHRFKSEIHGIEDSMHRIKDSVIKIASAISGTRATIGTNLVSSSKPNPKPKLKRLQK</sequence>
<protein>
    <recommendedName>
        <fullName evidence="4">Histone deacetylase domain-containing protein</fullName>
    </recommendedName>
</protein>
<dbReference type="SUPFAM" id="SSF52768">
    <property type="entry name" value="Arginase/deacetylase"/>
    <property type="match status" value="1"/>
</dbReference>
<dbReference type="Proteomes" id="UP001206925">
    <property type="component" value="Unassembled WGS sequence"/>
</dbReference>
<dbReference type="GO" id="GO:0040029">
    <property type="term" value="P:epigenetic regulation of gene expression"/>
    <property type="evidence" value="ECO:0007669"/>
    <property type="project" value="TreeGrafter"/>
</dbReference>
<dbReference type="GO" id="GO:0000118">
    <property type="term" value="C:histone deacetylase complex"/>
    <property type="evidence" value="ECO:0007669"/>
    <property type="project" value="TreeGrafter"/>
</dbReference>
<evidence type="ECO:0000256" key="1">
    <source>
        <dbReference type="ARBA" id="ARBA00001947"/>
    </source>
</evidence>
<dbReference type="InterPro" id="IPR023801">
    <property type="entry name" value="His_deacetylse_dom"/>
</dbReference>
<keyword evidence="3" id="KW-0156">Chromatin regulator</keyword>